<dbReference type="AlphaFoldDB" id="M1YK02"/>
<reference evidence="8 9" key="1">
    <citation type="journal article" date="2013" name="Front. Microbiol.">
        <title>The genome of Nitrospina gracilis illuminates the metabolism and evolution of the major marine nitrite oxidizer.</title>
        <authorList>
            <person name="Luecker S."/>
            <person name="Nowka B."/>
            <person name="Rattei T."/>
            <person name="Spieck E."/>
            <person name="and Daims H."/>
        </authorList>
    </citation>
    <scope>NUCLEOTIDE SEQUENCE [LARGE SCALE GENOMIC DNA]</scope>
    <source>
        <strain evidence="8 9">3/211</strain>
    </source>
</reference>
<dbReference type="GO" id="GO:0005576">
    <property type="term" value="C:extracellular region"/>
    <property type="evidence" value="ECO:0007669"/>
    <property type="project" value="UniProtKB-SubCell"/>
</dbReference>
<evidence type="ECO:0000259" key="6">
    <source>
        <dbReference type="Pfam" id="PF02465"/>
    </source>
</evidence>
<dbReference type="GO" id="GO:0007155">
    <property type="term" value="P:cell adhesion"/>
    <property type="evidence" value="ECO:0007669"/>
    <property type="project" value="InterPro"/>
</dbReference>
<evidence type="ECO:0000256" key="5">
    <source>
        <dbReference type="RuleBase" id="RU362066"/>
    </source>
</evidence>
<keyword evidence="9" id="KW-1185">Reference proteome</keyword>
<dbReference type="InterPro" id="IPR040026">
    <property type="entry name" value="FliD"/>
</dbReference>
<keyword evidence="5" id="KW-0964">Secreted</keyword>
<keyword evidence="3" id="KW-0175">Coiled coil</keyword>
<feature type="domain" description="Flagellar hook-associated protein 2 N-terminal" evidence="6">
    <location>
        <begin position="127"/>
        <end position="202"/>
    </location>
</feature>
<keyword evidence="4 5" id="KW-0975">Bacterial flagellum</keyword>
<evidence type="ECO:0000256" key="3">
    <source>
        <dbReference type="ARBA" id="ARBA00023054"/>
    </source>
</evidence>
<dbReference type="OrthoDB" id="9810816at2"/>
<dbReference type="Proteomes" id="UP000011704">
    <property type="component" value="Unassembled WGS sequence"/>
</dbReference>
<protein>
    <recommendedName>
        <fullName evidence="5">Flagellar hook-associated protein 2</fullName>
        <shortName evidence="5">HAP2</shortName>
    </recommendedName>
    <alternativeName>
        <fullName evidence="5">Flagellar cap protein</fullName>
    </alternativeName>
</protein>
<dbReference type="Pfam" id="PF02465">
    <property type="entry name" value="FliD_N"/>
    <property type="match status" value="1"/>
</dbReference>
<dbReference type="GO" id="GO:0071973">
    <property type="term" value="P:bacterial-type flagellum-dependent cell motility"/>
    <property type="evidence" value="ECO:0007669"/>
    <property type="project" value="TreeGrafter"/>
</dbReference>
<dbReference type="PANTHER" id="PTHR30288:SF0">
    <property type="entry name" value="FLAGELLAR HOOK-ASSOCIATED PROTEIN 2"/>
    <property type="match status" value="1"/>
</dbReference>
<dbReference type="Pfam" id="PF07195">
    <property type="entry name" value="FliD_C"/>
    <property type="match status" value="1"/>
</dbReference>
<dbReference type="InParanoid" id="M1YK02"/>
<dbReference type="GO" id="GO:0009421">
    <property type="term" value="C:bacterial-type flagellum filament cap"/>
    <property type="evidence" value="ECO:0007669"/>
    <property type="project" value="InterPro"/>
</dbReference>
<dbReference type="STRING" id="1266370.NITGR_40002"/>
<evidence type="ECO:0000313" key="9">
    <source>
        <dbReference type="Proteomes" id="UP000011704"/>
    </source>
</evidence>
<comment type="similarity">
    <text evidence="1 5">Belongs to the FliD family.</text>
</comment>
<feature type="domain" description="Flagellar hook-associated protein 2 C-terminal" evidence="7">
    <location>
        <begin position="378"/>
        <end position="613"/>
    </location>
</feature>
<dbReference type="EMBL" id="CAQJ01000044">
    <property type="protein sequence ID" value="CCQ90805.1"/>
    <property type="molecule type" value="Genomic_DNA"/>
</dbReference>
<evidence type="ECO:0000313" key="8">
    <source>
        <dbReference type="EMBL" id="CCQ90805.1"/>
    </source>
</evidence>
<accession>M1YK02</accession>
<comment type="subcellular location">
    <subcellularLocation>
        <location evidence="5">Secreted</location>
    </subcellularLocation>
    <subcellularLocation>
        <location evidence="5">Bacterial flagellum</location>
    </subcellularLocation>
</comment>
<evidence type="ECO:0000256" key="4">
    <source>
        <dbReference type="ARBA" id="ARBA00023143"/>
    </source>
</evidence>
<dbReference type="HOGENOM" id="CLU_427480_0_0_0"/>
<comment type="subunit">
    <text evidence="2 5">Homopentamer.</text>
</comment>
<proteinExistence type="inferred from homology"/>
<organism evidence="8 9">
    <name type="scientific">Nitrospina gracilis (strain 3/211)</name>
    <dbReference type="NCBI Taxonomy" id="1266370"/>
    <lineage>
        <taxon>Bacteria</taxon>
        <taxon>Pseudomonadati</taxon>
        <taxon>Nitrospinota/Tectimicrobiota group</taxon>
        <taxon>Nitrospinota</taxon>
        <taxon>Nitrospinia</taxon>
        <taxon>Nitrospinales</taxon>
        <taxon>Nitrospinaceae</taxon>
        <taxon>Nitrospina</taxon>
    </lineage>
</organism>
<dbReference type="RefSeq" id="WP_005008783.1">
    <property type="nucleotide sequence ID" value="NZ_HG422173.1"/>
</dbReference>
<dbReference type="InterPro" id="IPR010809">
    <property type="entry name" value="FliD_C"/>
</dbReference>
<sequence>MALLSNNILGNFNLSLTGTLNLRSLLSPLNLGGTLGGLGQVLSGITDSIVDQVDLSPEAAEGVLGLGRTIGSPLPNRGAILASSFSFVQRGFPVISDLRGPLSALRVAQSGRFLTENFRDTGLPLLDEFTKRDSVVQLQDDALGDLRSRLEKLQRSVETLRQTGALNLLTGFSSDRNIVQVTANETAPISRFQVNVVQQATRELRVSDAQALGALGLSGSFSINGVEVTVAASDTLLDIANKINRGEDVNGNGVLDGPEDFNGNGLIDIIEIPATPFFEGLFIIEDANNNGVLDPAEDANGNGILDGGTAQTGVTATLSADNRLELTAAEGERINLDDPDGLLLQLGFFTLNSQNVSVLKDKQLVTVNNQVTDLNRLAQNAVIEIGGKQFQSATNTFGDILNGVTIRLRGTSSQAVEVGVRVDAKSAAEQIETLVDRFNDAIQAFNKILGGDKVFARDLDIQTLRNNLVRNSQGILEQINERDARTQEQARFQKNTRSLGINSVNTQKTEFQEIGLTNAVRNLKDYSTDLFQHVGSKLFRELSAIGIQTESDDTLKINRPQLERSLNQNPGKVFNILTREEGGILSRIEPILELALSDNLGILNFKQEQIRELSQVPSKVAELFQENASNDLLRNLIAVV</sequence>
<dbReference type="InterPro" id="IPR003481">
    <property type="entry name" value="FliD_N"/>
</dbReference>
<evidence type="ECO:0000259" key="7">
    <source>
        <dbReference type="Pfam" id="PF07195"/>
    </source>
</evidence>
<evidence type="ECO:0000256" key="2">
    <source>
        <dbReference type="ARBA" id="ARBA00011255"/>
    </source>
</evidence>
<gene>
    <name evidence="8" type="ORF">NITGR_40002</name>
</gene>
<comment type="caution">
    <text evidence="8">The sequence shown here is derived from an EMBL/GenBank/DDBJ whole genome shotgun (WGS) entry which is preliminary data.</text>
</comment>
<dbReference type="GO" id="GO:0009424">
    <property type="term" value="C:bacterial-type flagellum hook"/>
    <property type="evidence" value="ECO:0007669"/>
    <property type="project" value="UniProtKB-UniRule"/>
</dbReference>
<comment type="function">
    <text evidence="5">Required for morphogenesis and for the elongation of the flagellar filament by facilitating polymerization of the flagellin monomers at the tip of growing filament. Forms a capping structure, which prevents flagellin subunits (transported through the central channel of the flagellum) from leaking out without polymerization at the distal end.</text>
</comment>
<evidence type="ECO:0000256" key="1">
    <source>
        <dbReference type="ARBA" id="ARBA00009764"/>
    </source>
</evidence>
<name>M1YK02_NITG3</name>
<dbReference type="PANTHER" id="PTHR30288">
    <property type="entry name" value="FLAGELLAR CAP/ASSEMBLY PROTEIN FLID"/>
    <property type="match status" value="1"/>
</dbReference>